<feature type="binding site" evidence="9 13">
    <location>
        <position position="413"/>
    </location>
    <ligand>
        <name>Mn(2+)</name>
        <dbReference type="ChEBI" id="CHEBI:29035"/>
        <label>1</label>
    </ligand>
</feature>
<dbReference type="InterPro" id="IPR005995">
    <property type="entry name" value="Pgm_bpd_ind"/>
</dbReference>
<evidence type="ECO:0000256" key="13">
    <source>
        <dbReference type="PIRSR" id="PIRSR001492-3"/>
    </source>
</evidence>
<dbReference type="InterPro" id="IPR036646">
    <property type="entry name" value="PGAM_B_sf"/>
</dbReference>
<feature type="binding site" evidence="9 13">
    <location>
        <position position="73"/>
    </location>
    <ligand>
        <name>Mn(2+)</name>
        <dbReference type="ChEBI" id="CHEBI:29035"/>
        <label>2</label>
    </ligand>
</feature>
<dbReference type="GO" id="GO:0006007">
    <property type="term" value="P:glucose catabolic process"/>
    <property type="evidence" value="ECO:0007669"/>
    <property type="project" value="InterPro"/>
</dbReference>
<name>A0A2M6WAR0_9BACT</name>
<comment type="similarity">
    <text evidence="4 9">Belongs to the BPG-independent phosphoglycerate mutase family.</text>
</comment>
<dbReference type="UniPathway" id="UPA00109">
    <property type="reaction ID" value="UER00186"/>
</dbReference>
<accession>A0A2M6WAR0</accession>
<protein>
    <recommendedName>
        <fullName evidence="9 10">2,3-bisphosphoglycerate-independent phosphoglycerate mutase</fullName>
        <shortName evidence="9">BPG-independent PGAM</shortName>
        <shortName evidence="9">Phosphoglyceromutase</shortName>
        <shortName evidence="9">iPGM</shortName>
        <ecNumber evidence="9 10">5.4.2.12</ecNumber>
    </recommendedName>
</protein>
<keyword evidence="8 9" id="KW-0413">Isomerase</keyword>
<evidence type="ECO:0000259" key="14">
    <source>
        <dbReference type="Pfam" id="PF01676"/>
    </source>
</evidence>
<dbReference type="Pfam" id="PF01676">
    <property type="entry name" value="Metalloenzyme"/>
    <property type="match status" value="1"/>
</dbReference>
<dbReference type="PIRSF" id="PIRSF001492">
    <property type="entry name" value="IPGAM"/>
    <property type="match status" value="1"/>
</dbReference>
<evidence type="ECO:0000256" key="4">
    <source>
        <dbReference type="ARBA" id="ARBA00008819"/>
    </source>
</evidence>
<dbReference type="InterPro" id="IPR017850">
    <property type="entry name" value="Alkaline_phosphatase_core_sf"/>
</dbReference>
<feature type="binding site" evidence="9 12">
    <location>
        <position position="134"/>
    </location>
    <ligand>
        <name>substrate</name>
    </ligand>
</feature>
<dbReference type="InterPro" id="IPR006124">
    <property type="entry name" value="Metalloenzyme"/>
</dbReference>
<dbReference type="Pfam" id="PF06415">
    <property type="entry name" value="iPGM_N"/>
    <property type="match status" value="1"/>
</dbReference>
<comment type="caution">
    <text evidence="16">The sequence shown here is derived from an EMBL/GenBank/DDBJ whole genome shotgun (WGS) entry which is preliminary data.</text>
</comment>
<dbReference type="EMBL" id="PFBP01000023">
    <property type="protein sequence ID" value="PIT89888.1"/>
    <property type="molecule type" value="Genomic_DNA"/>
</dbReference>
<comment type="subunit">
    <text evidence="9">Monomer.</text>
</comment>
<dbReference type="GO" id="GO:0006096">
    <property type="term" value="P:glycolytic process"/>
    <property type="evidence" value="ECO:0007669"/>
    <property type="project" value="UniProtKB-UniRule"/>
</dbReference>
<gene>
    <name evidence="9" type="primary">gpmI</name>
    <name evidence="16" type="ORF">COU23_01450</name>
</gene>
<dbReference type="AlphaFoldDB" id="A0A2M6WAR0"/>
<dbReference type="SUPFAM" id="SSF53649">
    <property type="entry name" value="Alkaline phosphatase-like"/>
    <property type="match status" value="1"/>
</dbReference>
<reference evidence="17" key="1">
    <citation type="submission" date="2017-09" db="EMBL/GenBank/DDBJ databases">
        <title>Depth-based differentiation of microbial function through sediment-hosted aquifers and enrichment of novel symbionts in the deep terrestrial subsurface.</title>
        <authorList>
            <person name="Probst A.J."/>
            <person name="Ladd B."/>
            <person name="Jarett J.K."/>
            <person name="Geller-Mcgrath D.E."/>
            <person name="Sieber C.M.K."/>
            <person name="Emerson J.B."/>
            <person name="Anantharaman K."/>
            <person name="Thomas B.C."/>
            <person name="Malmstrom R."/>
            <person name="Stieglmeier M."/>
            <person name="Klingl A."/>
            <person name="Woyke T."/>
            <person name="Ryan C.M."/>
            <person name="Banfield J.F."/>
        </authorList>
    </citation>
    <scope>NUCLEOTIDE SEQUENCE [LARGE SCALE GENOMIC DNA]</scope>
</reference>
<dbReference type="HAMAP" id="MF_01038">
    <property type="entry name" value="GpmI"/>
    <property type="match status" value="1"/>
</dbReference>
<feature type="domain" description="BPG-independent PGAM N-terminal" evidence="15">
    <location>
        <begin position="93"/>
        <end position="310"/>
    </location>
</feature>
<feature type="domain" description="Metalloenzyme" evidence="14">
    <location>
        <begin position="15"/>
        <end position="522"/>
    </location>
</feature>
<sequence>MLNQENSIVQAVRPKPVVLIILDGWGVAPASLANAITQAKKPNFDFYCENYFCATLQASGQAVGLPYGEMGNSEVGHLNIGAGRIVYQDLPLINKAITDKEFFTNPIFVKALEKIKKNNSSLHLIGLFSEGGVHSSMDHLFALLELAKEQKIARVFIHAILDGRDMPYDSGLGLIEKVIQKTKELGIGEVATLSGRFWAMDRDNHWERIVEAYKAIVLSESEQTDEYALEAIKKSYEQKIYDEEFKPTVILNDKNQPITKVGAEDGVFFFNFRADRMRELVRSFVQPDFDKFPRVFLNGLTVVTMTEYEKNLPVEVAYPSSIIKTPLAKVISSASLKQLHIAETEKYAHVTYFINGGQEQAFPGEDHSLIPSPRIENYALQPEMSAFEIKEKVLQEINNNKYDFYVINFANPDMVAHTGDMKATIKAIEAVDECLSEIVAQSLALDGVCVITADHGNAEKIINLQTGEIDKEHSSTPVPFLIIGKDYEIKESPAGLIDFNLLTPSGFLADVAPTVLKILNLPKPEEMTGRSLI</sequence>
<evidence type="ECO:0000256" key="12">
    <source>
        <dbReference type="PIRSR" id="PIRSR001492-2"/>
    </source>
</evidence>
<dbReference type="InterPro" id="IPR011258">
    <property type="entry name" value="BPG-indep_PGM_N"/>
</dbReference>
<evidence type="ECO:0000256" key="2">
    <source>
        <dbReference type="ARBA" id="ARBA00002315"/>
    </source>
</evidence>
<feature type="active site" description="Phosphoserine intermediate" evidence="9 11">
    <location>
        <position position="73"/>
    </location>
</feature>
<keyword evidence="5 9" id="KW-0479">Metal-binding</keyword>
<evidence type="ECO:0000256" key="8">
    <source>
        <dbReference type="ARBA" id="ARBA00023235"/>
    </source>
</evidence>
<keyword evidence="6 9" id="KW-0324">Glycolysis</keyword>
<feature type="binding site" evidence="9 12">
    <location>
        <position position="202"/>
    </location>
    <ligand>
        <name>substrate</name>
    </ligand>
</feature>
<organism evidence="16 17">
    <name type="scientific">Candidatus Kuenenbacteria bacterium CG10_big_fil_rev_8_21_14_0_10_36_11</name>
    <dbReference type="NCBI Taxonomy" id="1974618"/>
    <lineage>
        <taxon>Bacteria</taxon>
        <taxon>Candidatus Kueneniibacteriota</taxon>
    </lineage>
</organism>
<dbReference type="GO" id="GO:0004619">
    <property type="term" value="F:phosphoglycerate mutase activity"/>
    <property type="evidence" value="ECO:0007669"/>
    <property type="project" value="UniProtKB-UniRule"/>
</dbReference>
<evidence type="ECO:0000256" key="7">
    <source>
        <dbReference type="ARBA" id="ARBA00023211"/>
    </source>
</evidence>
<evidence type="ECO:0000256" key="5">
    <source>
        <dbReference type="ARBA" id="ARBA00022723"/>
    </source>
</evidence>
<dbReference type="EC" id="5.4.2.12" evidence="9 10"/>
<proteinExistence type="inferred from homology"/>
<evidence type="ECO:0000256" key="6">
    <source>
        <dbReference type="ARBA" id="ARBA00023152"/>
    </source>
</evidence>
<dbReference type="SUPFAM" id="SSF64158">
    <property type="entry name" value="2,3-Bisphosphoglycerate-independent phosphoglycerate mutase, substrate-binding domain"/>
    <property type="match status" value="1"/>
</dbReference>
<comment type="cofactor">
    <cofactor evidence="9">
        <name>Mn(2+)</name>
        <dbReference type="ChEBI" id="CHEBI:29035"/>
    </cofactor>
    <text evidence="9">Binds 2 manganese ions per subunit.</text>
</comment>
<feature type="binding site" evidence="9 12">
    <location>
        <begin position="164"/>
        <end position="165"/>
    </location>
    <ligand>
        <name>substrate</name>
    </ligand>
</feature>
<dbReference type="CDD" id="cd16010">
    <property type="entry name" value="iPGM"/>
    <property type="match status" value="1"/>
</dbReference>
<evidence type="ECO:0000256" key="9">
    <source>
        <dbReference type="HAMAP-Rule" id="MF_01038"/>
    </source>
</evidence>
<feature type="binding site" evidence="9 12">
    <location>
        <position position="196"/>
    </location>
    <ligand>
        <name>substrate</name>
    </ligand>
</feature>
<evidence type="ECO:0000313" key="16">
    <source>
        <dbReference type="EMBL" id="PIT89888.1"/>
    </source>
</evidence>
<comment type="catalytic activity">
    <reaction evidence="1 9">
        <text>(2R)-2-phosphoglycerate = (2R)-3-phosphoglycerate</text>
        <dbReference type="Rhea" id="RHEA:15901"/>
        <dbReference type="ChEBI" id="CHEBI:58272"/>
        <dbReference type="ChEBI" id="CHEBI:58289"/>
        <dbReference type="EC" id="5.4.2.12"/>
    </reaction>
</comment>
<keyword evidence="7 9" id="KW-0464">Manganese</keyword>
<dbReference type="Proteomes" id="UP000231464">
    <property type="component" value="Unassembled WGS sequence"/>
</dbReference>
<dbReference type="Gene3D" id="3.40.1450.10">
    <property type="entry name" value="BPG-independent phosphoglycerate mutase, domain B"/>
    <property type="match status" value="1"/>
</dbReference>
<feature type="binding site" evidence="9 13">
    <location>
        <position position="454"/>
    </location>
    <ligand>
        <name>Mn(2+)</name>
        <dbReference type="ChEBI" id="CHEBI:29035"/>
        <label>2</label>
    </ligand>
</feature>
<dbReference type="GO" id="GO:0005829">
    <property type="term" value="C:cytosol"/>
    <property type="evidence" value="ECO:0007669"/>
    <property type="project" value="TreeGrafter"/>
</dbReference>
<dbReference type="NCBIfam" id="TIGR01307">
    <property type="entry name" value="pgm_bpd_ind"/>
    <property type="match status" value="1"/>
</dbReference>
<comment type="pathway">
    <text evidence="3 9">Carbohydrate degradation; glycolysis; pyruvate from D-glyceraldehyde 3-phosphate: step 3/5.</text>
</comment>
<feature type="binding site" evidence="9 13">
    <location>
        <position position="417"/>
    </location>
    <ligand>
        <name>Mn(2+)</name>
        <dbReference type="ChEBI" id="CHEBI:29035"/>
        <label>1</label>
    </ligand>
</feature>
<dbReference type="Gene3D" id="3.40.720.10">
    <property type="entry name" value="Alkaline Phosphatase, subunit A"/>
    <property type="match status" value="1"/>
</dbReference>
<feature type="binding site" evidence="9 12">
    <location>
        <position position="346"/>
    </location>
    <ligand>
        <name>substrate</name>
    </ligand>
</feature>
<feature type="binding site" evidence="9 13">
    <location>
        <position position="473"/>
    </location>
    <ligand>
        <name>Mn(2+)</name>
        <dbReference type="ChEBI" id="CHEBI:29035"/>
        <label>1</label>
    </ligand>
</feature>
<feature type="binding site" evidence="9 13">
    <location>
        <position position="23"/>
    </location>
    <ligand>
        <name>Mn(2+)</name>
        <dbReference type="ChEBI" id="CHEBI:29035"/>
        <label>2</label>
    </ligand>
</feature>
<evidence type="ECO:0000256" key="11">
    <source>
        <dbReference type="PIRSR" id="PIRSR001492-1"/>
    </source>
</evidence>
<evidence type="ECO:0000256" key="10">
    <source>
        <dbReference type="NCBIfam" id="TIGR01307"/>
    </source>
</evidence>
<dbReference type="PANTHER" id="PTHR31637">
    <property type="entry name" value="2,3-BISPHOSPHOGLYCERATE-INDEPENDENT PHOSPHOGLYCERATE MUTASE"/>
    <property type="match status" value="1"/>
</dbReference>
<feature type="binding site" evidence="9 13">
    <location>
        <position position="455"/>
    </location>
    <ligand>
        <name>Mn(2+)</name>
        <dbReference type="ChEBI" id="CHEBI:29035"/>
        <label>2</label>
    </ligand>
</feature>
<dbReference type="GO" id="GO:0030145">
    <property type="term" value="F:manganese ion binding"/>
    <property type="evidence" value="ECO:0007669"/>
    <property type="project" value="UniProtKB-UniRule"/>
</dbReference>
<evidence type="ECO:0000313" key="17">
    <source>
        <dbReference type="Proteomes" id="UP000231464"/>
    </source>
</evidence>
<dbReference type="PANTHER" id="PTHR31637:SF0">
    <property type="entry name" value="2,3-BISPHOSPHOGLYCERATE-INDEPENDENT PHOSPHOGLYCERATE MUTASE"/>
    <property type="match status" value="1"/>
</dbReference>
<evidence type="ECO:0000256" key="3">
    <source>
        <dbReference type="ARBA" id="ARBA00004798"/>
    </source>
</evidence>
<evidence type="ECO:0000256" key="1">
    <source>
        <dbReference type="ARBA" id="ARBA00000370"/>
    </source>
</evidence>
<feature type="binding site" evidence="9 12">
    <location>
        <begin position="273"/>
        <end position="276"/>
    </location>
    <ligand>
        <name>substrate</name>
    </ligand>
</feature>
<dbReference type="FunFam" id="3.40.1450.10:FF:000002">
    <property type="entry name" value="2,3-bisphosphoglycerate-independent phosphoglycerate mutase"/>
    <property type="match status" value="1"/>
</dbReference>
<evidence type="ECO:0000259" key="15">
    <source>
        <dbReference type="Pfam" id="PF06415"/>
    </source>
</evidence>
<comment type="function">
    <text evidence="2 9">Catalyzes the interconversion of 2-phosphoglycerate and 3-phosphoglycerate.</text>
</comment>